<protein>
    <submittedName>
        <fullName evidence="1">Uncharacterized protein</fullName>
    </submittedName>
</protein>
<gene>
    <name evidence="1" type="ORF">DBV05_g10485</name>
</gene>
<dbReference type="Proteomes" id="UP000325902">
    <property type="component" value="Unassembled WGS sequence"/>
</dbReference>
<dbReference type="AlphaFoldDB" id="A0A5N5CZT7"/>
<comment type="caution">
    <text evidence="1">The sequence shown here is derived from an EMBL/GenBank/DDBJ whole genome shotgun (WGS) entry which is preliminary data.</text>
</comment>
<proteinExistence type="predicted"/>
<evidence type="ECO:0000313" key="2">
    <source>
        <dbReference type="Proteomes" id="UP000325902"/>
    </source>
</evidence>
<evidence type="ECO:0000313" key="1">
    <source>
        <dbReference type="EMBL" id="KAB2570847.1"/>
    </source>
</evidence>
<dbReference type="OrthoDB" id="2951834at2759"/>
<organism evidence="1 2">
    <name type="scientific">Lasiodiplodia theobromae</name>
    <dbReference type="NCBI Taxonomy" id="45133"/>
    <lineage>
        <taxon>Eukaryota</taxon>
        <taxon>Fungi</taxon>
        <taxon>Dikarya</taxon>
        <taxon>Ascomycota</taxon>
        <taxon>Pezizomycotina</taxon>
        <taxon>Dothideomycetes</taxon>
        <taxon>Dothideomycetes incertae sedis</taxon>
        <taxon>Botryosphaeriales</taxon>
        <taxon>Botryosphaeriaceae</taxon>
        <taxon>Lasiodiplodia</taxon>
    </lineage>
</organism>
<reference evidence="1 2" key="1">
    <citation type="journal article" date="2019" name="Sci. Rep.">
        <title>A multi-omics analysis of the grapevine pathogen Lasiodiplodia theobromae reveals that temperature affects the expression of virulence- and pathogenicity-related genes.</title>
        <authorList>
            <person name="Felix C."/>
            <person name="Meneses R."/>
            <person name="Goncalves M.F.M."/>
            <person name="Tilleman L."/>
            <person name="Duarte A.S."/>
            <person name="Jorrin-Novo J.V."/>
            <person name="Van de Peer Y."/>
            <person name="Deforce D."/>
            <person name="Van Nieuwerburgh F."/>
            <person name="Esteves A.C."/>
            <person name="Alves A."/>
        </authorList>
    </citation>
    <scope>NUCLEOTIDE SEQUENCE [LARGE SCALE GENOMIC DNA]</scope>
    <source>
        <strain evidence="1 2">LA-SOL3</strain>
    </source>
</reference>
<keyword evidence="2" id="KW-1185">Reference proteome</keyword>
<dbReference type="EMBL" id="VCHE01000119">
    <property type="protein sequence ID" value="KAB2570847.1"/>
    <property type="molecule type" value="Genomic_DNA"/>
</dbReference>
<name>A0A5N5CZT7_9PEZI</name>
<accession>A0A5N5CZT7</accession>
<sequence>MPFLLGSIRPILHASVVAQIRNWHISVRLDADPYFNAAEVTAAFSNADSLEVECWQAQFEACDYSVLRLFQDVRGVGRAKVSGSVGYGFAHWLELVMESPKEMEEEMETGFSTPGRGQTSIDPYWLDQVVHVVYFVLNAKVDDSPEDSAYLTMRF</sequence>